<proteinExistence type="predicted"/>
<dbReference type="Proteomes" id="UP000266918">
    <property type="component" value="Chromosome"/>
</dbReference>
<dbReference type="EMBL" id="CDMW01000001">
    <property type="protein sequence ID" value="CEL89739.1"/>
    <property type="molecule type" value="Genomic_DNA"/>
</dbReference>
<dbReference type="AlphaFoldDB" id="A0A0B7GJ92"/>
<dbReference type="Proteomes" id="UP000183504">
    <property type="component" value="Unassembled WGS sequence"/>
</dbReference>
<protein>
    <submittedName>
        <fullName evidence="2">Ethanolamine utilization protein</fullName>
    </submittedName>
</protein>
<evidence type="ECO:0000313" key="3">
    <source>
        <dbReference type="Proteomes" id="UP000183504"/>
    </source>
</evidence>
<accession>A0A0B7GJ92</accession>
<organism evidence="1 3">
    <name type="scientific">Streptococcus sanguinis</name>
    <dbReference type="NCBI Taxonomy" id="1305"/>
    <lineage>
        <taxon>Bacteria</taxon>
        <taxon>Bacillati</taxon>
        <taxon>Bacillota</taxon>
        <taxon>Bacilli</taxon>
        <taxon>Lactobacillales</taxon>
        <taxon>Streptococcaceae</taxon>
        <taxon>Streptococcus</taxon>
    </lineage>
</organism>
<dbReference type="PIRSF" id="PIRSF034981">
    <property type="entry name" value="Eut_put"/>
    <property type="match status" value="1"/>
</dbReference>
<dbReference type="RefSeq" id="WP_011836569.1">
    <property type="nucleotide sequence ID" value="NZ_CDMW01000001.1"/>
</dbReference>
<reference evidence="2 4" key="2">
    <citation type="submission" date="2018-12" db="EMBL/GenBank/DDBJ databases">
        <authorList>
            <consortium name="Pathogen Informatics"/>
        </authorList>
    </citation>
    <scope>NUCLEOTIDE SEQUENCE [LARGE SCALE GENOMIC DNA]</scope>
    <source>
        <strain evidence="4">NCTC 10904</strain>
        <strain evidence="2">NCTC10904</strain>
    </source>
</reference>
<evidence type="ECO:0000313" key="1">
    <source>
        <dbReference type="EMBL" id="CEL89739.1"/>
    </source>
</evidence>
<evidence type="ECO:0000313" key="2">
    <source>
        <dbReference type="EMBL" id="VDY72494.1"/>
    </source>
</evidence>
<sequence length="215" mass="24279">MENLDHLVDLITDRLMEKLKKKPQEPSVYVIGGDKIPDLLEGEGFQVVKDSCTAEIVVVETLGFDAFLRLSSLCPLAVEEAVILKSLLKGKKVLVSDSAFAIQQYKQSSKVHLYQELQGQREKLIRYGLQFYKEGQLLALLESNHAEEPRPAEKRAVTEEVSQKAKAPIKTVLLTEKKLREMGLPENGSFKIEKGMIVTALARDYLKRQKIEIIE</sequence>
<evidence type="ECO:0000313" key="4">
    <source>
        <dbReference type="Proteomes" id="UP000266918"/>
    </source>
</evidence>
<reference evidence="1 3" key="1">
    <citation type="submission" date="2015-01" db="EMBL/GenBank/DDBJ databases">
        <authorList>
            <person name="Pelicic Vladimir"/>
        </authorList>
    </citation>
    <scope>NUCLEOTIDE SEQUENCE [LARGE SCALE GENOMIC DNA]</scope>
    <source>
        <strain evidence="1 3">2908</strain>
    </source>
</reference>
<gene>
    <name evidence="2" type="ORF">NCTC10904_01787</name>
    <name evidence="1" type="ORF">SSV_0425</name>
</gene>
<dbReference type="EMBL" id="LR134002">
    <property type="protein sequence ID" value="VDY72494.1"/>
    <property type="molecule type" value="Genomic_DNA"/>
</dbReference>
<name>A0A0B7GJ92_STRSA</name>
<dbReference type="InterPro" id="IPR013372">
    <property type="entry name" value="Eut_put"/>
</dbReference>